<dbReference type="EMBL" id="JAMKFB020000022">
    <property type="protein sequence ID" value="KAL0159337.1"/>
    <property type="molecule type" value="Genomic_DNA"/>
</dbReference>
<feature type="non-terminal residue" evidence="1">
    <location>
        <position position="237"/>
    </location>
</feature>
<evidence type="ECO:0000313" key="1">
    <source>
        <dbReference type="EMBL" id="KAL0159337.1"/>
    </source>
</evidence>
<gene>
    <name evidence="1" type="ORF">M9458_043062</name>
</gene>
<keyword evidence="2" id="KW-1185">Reference proteome</keyword>
<evidence type="ECO:0000313" key="2">
    <source>
        <dbReference type="Proteomes" id="UP001529510"/>
    </source>
</evidence>
<name>A0ABD0NCH8_CIRMR</name>
<proteinExistence type="predicted"/>
<dbReference type="AlphaFoldDB" id="A0ABD0NCH8"/>
<reference evidence="1 2" key="1">
    <citation type="submission" date="2024-05" db="EMBL/GenBank/DDBJ databases">
        <title>Genome sequencing and assembly of Indian major carp, Cirrhinus mrigala (Hamilton, 1822).</title>
        <authorList>
            <person name="Mohindra V."/>
            <person name="Chowdhury L.M."/>
            <person name="Lal K."/>
            <person name="Jena J.K."/>
        </authorList>
    </citation>
    <scope>NUCLEOTIDE SEQUENCE [LARGE SCALE GENOMIC DNA]</scope>
    <source>
        <strain evidence="1">CM1030</strain>
        <tissue evidence="1">Blood</tissue>
    </source>
</reference>
<accession>A0ABD0NCH8</accession>
<protein>
    <submittedName>
        <fullName evidence="1">Uncharacterized protein</fullName>
    </submittedName>
</protein>
<sequence>MDYVIPTVTLSRFVLPPSPQSSASCPDLALADVYSPVPSPGILAPLETLCIVVPIGSPSVIILLPPQTYGPSAAICSSTPMATVGSSFPSALPLSSVTPAPPQSSSTLAPPPMLVNAESSRSPVPGPVSSALHLCMWIYWPRLLQSPPNCHQPVHHLGSSLNSAVGCYYCWSLGLCHRAVSLGCSLPLGNHRCPPITIPSPHLATILSLQPLTISSPSPRPPPKPLPSVPLLFFYDT</sequence>
<comment type="caution">
    <text evidence="1">The sequence shown here is derived from an EMBL/GenBank/DDBJ whole genome shotgun (WGS) entry which is preliminary data.</text>
</comment>
<organism evidence="1 2">
    <name type="scientific">Cirrhinus mrigala</name>
    <name type="common">Mrigala</name>
    <dbReference type="NCBI Taxonomy" id="683832"/>
    <lineage>
        <taxon>Eukaryota</taxon>
        <taxon>Metazoa</taxon>
        <taxon>Chordata</taxon>
        <taxon>Craniata</taxon>
        <taxon>Vertebrata</taxon>
        <taxon>Euteleostomi</taxon>
        <taxon>Actinopterygii</taxon>
        <taxon>Neopterygii</taxon>
        <taxon>Teleostei</taxon>
        <taxon>Ostariophysi</taxon>
        <taxon>Cypriniformes</taxon>
        <taxon>Cyprinidae</taxon>
        <taxon>Labeoninae</taxon>
        <taxon>Labeonini</taxon>
        <taxon>Cirrhinus</taxon>
    </lineage>
</organism>
<dbReference type="Proteomes" id="UP001529510">
    <property type="component" value="Unassembled WGS sequence"/>
</dbReference>